<reference evidence="1 2" key="1">
    <citation type="journal article" date="2016" name="Nat. Commun.">
        <title>Ectomycorrhizal ecology is imprinted in the genome of the dominant symbiotic fungus Cenococcum geophilum.</title>
        <authorList>
            <consortium name="DOE Joint Genome Institute"/>
            <person name="Peter M."/>
            <person name="Kohler A."/>
            <person name="Ohm R.A."/>
            <person name="Kuo A."/>
            <person name="Krutzmann J."/>
            <person name="Morin E."/>
            <person name="Arend M."/>
            <person name="Barry K.W."/>
            <person name="Binder M."/>
            <person name="Choi C."/>
            <person name="Clum A."/>
            <person name="Copeland A."/>
            <person name="Grisel N."/>
            <person name="Haridas S."/>
            <person name="Kipfer T."/>
            <person name="LaButti K."/>
            <person name="Lindquist E."/>
            <person name="Lipzen A."/>
            <person name="Maire R."/>
            <person name="Meier B."/>
            <person name="Mihaltcheva S."/>
            <person name="Molinier V."/>
            <person name="Murat C."/>
            <person name="Poggeler S."/>
            <person name="Quandt C.A."/>
            <person name="Sperisen C."/>
            <person name="Tritt A."/>
            <person name="Tisserant E."/>
            <person name="Crous P.W."/>
            <person name="Henrissat B."/>
            <person name="Nehls U."/>
            <person name="Egli S."/>
            <person name="Spatafora J.W."/>
            <person name="Grigoriev I.V."/>
            <person name="Martin F.M."/>
        </authorList>
    </citation>
    <scope>NUCLEOTIDE SEQUENCE [LARGE SCALE GENOMIC DNA]</scope>
    <source>
        <strain evidence="1 2">CBS 207.34</strain>
    </source>
</reference>
<accession>A0A8E2JZU4</accession>
<organism evidence="1 2">
    <name type="scientific">Glonium stellatum</name>
    <dbReference type="NCBI Taxonomy" id="574774"/>
    <lineage>
        <taxon>Eukaryota</taxon>
        <taxon>Fungi</taxon>
        <taxon>Dikarya</taxon>
        <taxon>Ascomycota</taxon>
        <taxon>Pezizomycotina</taxon>
        <taxon>Dothideomycetes</taxon>
        <taxon>Pleosporomycetidae</taxon>
        <taxon>Gloniales</taxon>
        <taxon>Gloniaceae</taxon>
        <taxon>Glonium</taxon>
    </lineage>
</organism>
<protein>
    <submittedName>
        <fullName evidence="1">Uncharacterized protein</fullName>
    </submittedName>
</protein>
<dbReference type="Proteomes" id="UP000250140">
    <property type="component" value="Unassembled WGS sequence"/>
</dbReference>
<proteinExistence type="predicted"/>
<dbReference type="OrthoDB" id="10635431at2759"/>
<evidence type="ECO:0000313" key="2">
    <source>
        <dbReference type="Proteomes" id="UP000250140"/>
    </source>
</evidence>
<sequence>MFRLLRSSAAGDYFKYHSQVESHSVRRAAAHRTRYTNLNLMLHYGVAKSVSDMVVHRMVGETHIPPGATVEELPLSLKFETGLEVVIERLKSWGLAQKVAQSFEAERLWLARVISSDSVSRHASYPVSTAIRLTLEHYTSLYARIPLSVEEKKGCGLIRAILIFALTEGLSYDEVWNAYFKYVDQLKQVLGD</sequence>
<evidence type="ECO:0000313" key="1">
    <source>
        <dbReference type="EMBL" id="OCL15154.1"/>
    </source>
</evidence>
<dbReference type="AlphaFoldDB" id="A0A8E2JZU4"/>
<gene>
    <name evidence="1" type="ORF">AOQ84DRAFT_121155</name>
</gene>
<dbReference type="EMBL" id="KV748482">
    <property type="protein sequence ID" value="OCL15154.1"/>
    <property type="molecule type" value="Genomic_DNA"/>
</dbReference>
<keyword evidence="2" id="KW-1185">Reference proteome</keyword>
<name>A0A8E2JZU4_9PEZI</name>